<name>A0A0R1SLN0_9LACO</name>
<sequence length="70" mass="8098">MNIFWIVLILGNAVNIMLRKYDGAGIYQTNQLKFATLAILGVFLIFIGLFQWLALYFIKRSDKKQGKNDQ</sequence>
<keyword evidence="1" id="KW-1133">Transmembrane helix</keyword>
<evidence type="ECO:0000256" key="1">
    <source>
        <dbReference type="SAM" id="Phobius"/>
    </source>
</evidence>
<keyword evidence="3" id="KW-1185">Reference proteome</keyword>
<dbReference type="Pfam" id="PF13061">
    <property type="entry name" value="DUF3923"/>
    <property type="match status" value="1"/>
</dbReference>
<evidence type="ECO:0000313" key="2">
    <source>
        <dbReference type="EMBL" id="KRL67011.1"/>
    </source>
</evidence>
<proteinExistence type="predicted"/>
<comment type="caution">
    <text evidence="2">The sequence shown here is derived from an EMBL/GenBank/DDBJ whole genome shotgun (WGS) entry which is preliminary data.</text>
</comment>
<keyword evidence="1" id="KW-0812">Transmembrane</keyword>
<dbReference type="PATRIC" id="fig|1423815.3.peg.2178"/>
<gene>
    <name evidence="2" type="ORF">FC27_GL002125</name>
</gene>
<keyword evidence="1" id="KW-0472">Membrane</keyword>
<organism evidence="2 3">
    <name type="scientific">Companilactobacillus versmoldensis DSM 14857 = KCTC 3814</name>
    <dbReference type="NCBI Taxonomy" id="1423815"/>
    <lineage>
        <taxon>Bacteria</taxon>
        <taxon>Bacillati</taxon>
        <taxon>Bacillota</taxon>
        <taxon>Bacilli</taxon>
        <taxon>Lactobacillales</taxon>
        <taxon>Lactobacillaceae</taxon>
        <taxon>Companilactobacillus</taxon>
    </lineage>
</organism>
<dbReference type="InterPro" id="IPR025037">
    <property type="entry name" value="DUF3923"/>
</dbReference>
<dbReference type="eggNOG" id="ENOG5030AUU">
    <property type="taxonomic scope" value="Bacteria"/>
</dbReference>
<dbReference type="STRING" id="1423815.FC27_GL002125"/>
<feature type="transmembrane region" description="Helical" evidence="1">
    <location>
        <begin position="34"/>
        <end position="58"/>
    </location>
</feature>
<dbReference type="EMBL" id="AZFA01000008">
    <property type="protein sequence ID" value="KRL67011.1"/>
    <property type="molecule type" value="Genomic_DNA"/>
</dbReference>
<accession>A0A0R1SLN0</accession>
<dbReference type="Proteomes" id="UP000051647">
    <property type="component" value="Unassembled WGS sequence"/>
</dbReference>
<protein>
    <recommendedName>
        <fullName evidence="4">DUF3923 family protein</fullName>
    </recommendedName>
</protein>
<evidence type="ECO:0000313" key="3">
    <source>
        <dbReference type="Proteomes" id="UP000051647"/>
    </source>
</evidence>
<evidence type="ECO:0008006" key="4">
    <source>
        <dbReference type="Google" id="ProtNLM"/>
    </source>
</evidence>
<dbReference type="AlphaFoldDB" id="A0A0R1SLN0"/>
<reference evidence="2 3" key="1">
    <citation type="journal article" date="2015" name="Genome Announc.">
        <title>Expanding the biotechnology potential of lactobacilli through comparative genomics of 213 strains and associated genera.</title>
        <authorList>
            <person name="Sun Z."/>
            <person name="Harris H.M."/>
            <person name="McCann A."/>
            <person name="Guo C."/>
            <person name="Argimon S."/>
            <person name="Zhang W."/>
            <person name="Yang X."/>
            <person name="Jeffery I.B."/>
            <person name="Cooney J.C."/>
            <person name="Kagawa T.F."/>
            <person name="Liu W."/>
            <person name="Song Y."/>
            <person name="Salvetti E."/>
            <person name="Wrobel A."/>
            <person name="Rasinkangas P."/>
            <person name="Parkhill J."/>
            <person name="Rea M.C."/>
            <person name="O'Sullivan O."/>
            <person name="Ritari J."/>
            <person name="Douillard F.P."/>
            <person name="Paul Ross R."/>
            <person name="Yang R."/>
            <person name="Briner A.E."/>
            <person name="Felis G.E."/>
            <person name="de Vos W.M."/>
            <person name="Barrangou R."/>
            <person name="Klaenhammer T.R."/>
            <person name="Caufield P.W."/>
            <person name="Cui Y."/>
            <person name="Zhang H."/>
            <person name="O'Toole P.W."/>
        </authorList>
    </citation>
    <scope>NUCLEOTIDE SEQUENCE [LARGE SCALE GENOMIC DNA]</scope>
    <source>
        <strain evidence="2 3">DSM 14857</strain>
    </source>
</reference>